<reference evidence="10" key="1">
    <citation type="journal article" date="2017" name="Nature">
        <title>The genome of Chenopodium quinoa.</title>
        <authorList>
            <person name="Jarvis D.E."/>
            <person name="Ho Y.S."/>
            <person name="Lightfoot D.J."/>
            <person name="Schmoeckel S.M."/>
            <person name="Li B."/>
            <person name="Borm T.J.A."/>
            <person name="Ohyanagi H."/>
            <person name="Mineta K."/>
            <person name="Michell C.T."/>
            <person name="Saber N."/>
            <person name="Kharbatia N.M."/>
            <person name="Rupper R.R."/>
            <person name="Sharp A.R."/>
            <person name="Dally N."/>
            <person name="Boughton B.A."/>
            <person name="Woo Y.H."/>
            <person name="Gao G."/>
            <person name="Schijlen E.G.W.M."/>
            <person name="Guo X."/>
            <person name="Momin A.A."/>
            <person name="Negrao S."/>
            <person name="Al-Babili S."/>
            <person name="Gehring C."/>
            <person name="Roessner U."/>
            <person name="Jung C."/>
            <person name="Murphy K."/>
            <person name="Arold S.T."/>
            <person name="Gojobori T."/>
            <person name="van der Linden C.G."/>
            <person name="van Loo E.N."/>
            <person name="Jellen E.N."/>
            <person name="Maughan P.J."/>
            <person name="Tester M."/>
        </authorList>
    </citation>
    <scope>NUCLEOTIDE SEQUENCE [LARGE SCALE GENOMIC DNA]</scope>
    <source>
        <strain evidence="10">cv. PI 614886</strain>
    </source>
</reference>
<evidence type="ECO:0000256" key="7">
    <source>
        <dbReference type="PROSITE-ProRule" id="PRU00027"/>
    </source>
</evidence>
<evidence type="ECO:0000256" key="1">
    <source>
        <dbReference type="ARBA" id="ARBA00004123"/>
    </source>
</evidence>
<dbReference type="Proteomes" id="UP000596660">
    <property type="component" value="Unplaced"/>
</dbReference>
<keyword evidence="5" id="KW-0238">DNA-binding</keyword>
<evidence type="ECO:0000256" key="2">
    <source>
        <dbReference type="ARBA" id="ARBA00022723"/>
    </source>
</evidence>
<evidence type="ECO:0000313" key="11">
    <source>
        <dbReference type="Proteomes" id="UP000596660"/>
    </source>
</evidence>
<dbReference type="Pfam" id="PF04937">
    <property type="entry name" value="DUF659"/>
    <property type="match status" value="1"/>
</dbReference>
<reference evidence="10" key="2">
    <citation type="submission" date="2021-03" db="UniProtKB">
        <authorList>
            <consortium name="EnsemblPlants"/>
        </authorList>
    </citation>
    <scope>IDENTIFICATION</scope>
</reference>
<proteinExistence type="predicted"/>
<dbReference type="InterPro" id="IPR007021">
    <property type="entry name" value="DUF659"/>
</dbReference>
<gene>
    <name evidence="10" type="primary">LOC110733319</name>
</gene>
<dbReference type="Pfam" id="PF05699">
    <property type="entry name" value="Dimer_Tnp_hAT"/>
    <property type="match status" value="1"/>
</dbReference>
<comment type="subcellular location">
    <subcellularLocation>
        <location evidence="1">Nucleus</location>
    </subcellularLocation>
</comment>
<evidence type="ECO:0000313" key="10">
    <source>
        <dbReference type="EnsemblPlants" id="AUR62040709-RA:cds"/>
    </source>
</evidence>
<feature type="region of interest" description="Disordered" evidence="8">
    <location>
        <begin position="140"/>
        <end position="160"/>
    </location>
</feature>
<keyword evidence="11" id="KW-1185">Reference proteome</keyword>
<dbReference type="PROSITE" id="PS50808">
    <property type="entry name" value="ZF_BED"/>
    <property type="match status" value="1"/>
</dbReference>
<protein>
    <recommendedName>
        <fullName evidence="9">BED-type domain-containing protein</fullName>
    </recommendedName>
</protein>
<evidence type="ECO:0000256" key="8">
    <source>
        <dbReference type="SAM" id="MobiDB-lite"/>
    </source>
</evidence>
<dbReference type="GO" id="GO:0046983">
    <property type="term" value="F:protein dimerization activity"/>
    <property type="evidence" value="ECO:0007669"/>
    <property type="project" value="InterPro"/>
</dbReference>
<name>A0A803N536_CHEQI</name>
<keyword evidence="6" id="KW-0539">Nucleus</keyword>
<accession>A0A803N536</accession>
<dbReference type="EnsemblPlants" id="AUR62040709-RA">
    <property type="protein sequence ID" value="AUR62040709-RA:cds"/>
    <property type="gene ID" value="AUR62040709"/>
</dbReference>
<dbReference type="InterPro" id="IPR008906">
    <property type="entry name" value="HATC_C_dom"/>
</dbReference>
<dbReference type="GO" id="GO:0003677">
    <property type="term" value="F:DNA binding"/>
    <property type="evidence" value="ECO:0007669"/>
    <property type="project" value="UniProtKB-KW"/>
</dbReference>
<evidence type="ECO:0000256" key="4">
    <source>
        <dbReference type="ARBA" id="ARBA00022833"/>
    </source>
</evidence>
<evidence type="ECO:0000259" key="9">
    <source>
        <dbReference type="PROSITE" id="PS50808"/>
    </source>
</evidence>
<sequence length="771" mass="86763">MSSGFEPVPISSQKHDPAWKHCQMYKDGDRVHLKCIYCAKVFKGGGIHRIKEHLACHKGNASTCHRVPSDVREAMHQSLAGAVVKKNKQKKISDVCTKASIDMPSNNDDVDGFANDCGASSEIHFIANPIALESSSSMLAPTEEGMSVRGPGKRKRGRPPKSALISVVSNGTPVPVSDNHVVNEMQGSLKKLNSQVHLAIGRFLYDIGVPLDAVNSVYFQPMLDAIASEGTGVVGPSHQELRGWILKSAVNDVKADMDYCARAWGRTGCSVLVEECIIGKEKEMTVVNFLVYCPEGTMFLKSADVTNLMDSAEAMYDLIREVVEEVEPKNVMQVITPNDECYAAIGKRLSETYPTIYWAPCAVNSIILMLEDFGKFEWINTVLEQCKSIMRFIYNHSVVLNMMRRYTFGVDLVVPDISPSITNFRTLKQMVDLKHNLQALVTSQEWVDSFYSKKEGALAILDLISDHSFWSSCNLVVLLTDPILQVLSIVRSEKKPAMGYVYAGLYRAKEALKREFRKRDEYLTYWNVIDLRWDRHQQLPLYAAGFYLNPKFFYSIDGDLPGTIVSGMFDCIERLVPDTKTQDKIIKELNSYKMAAGDFGRKMAIRARESLLPSEWWSTYGVACPNLSRLAVRILSQCCSLTHCKKDLIPLEQMHSTVNRLEHQRLNDQVFTQYNLRLRQMAQKSKEQDNMDPLSVDNHASVADWIARKDLCFDDHRISDWMSIEPTSPSKMRLKSSADEVEELSGGFDDYEIFGGAKDEEDALADNIEGQ</sequence>
<organism evidence="10 11">
    <name type="scientific">Chenopodium quinoa</name>
    <name type="common">Quinoa</name>
    <dbReference type="NCBI Taxonomy" id="63459"/>
    <lineage>
        <taxon>Eukaryota</taxon>
        <taxon>Viridiplantae</taxon>
        <taxon>Streptophyta</taxon>
        <taxon>Embryophyta</taxon>
        <taxon>Tracheophyta</taxon>
        <taxon>Spermatophyta</taxon>
        <taxon>Magnoliopsida</taxon>
        <taxon>eudicotyledons</taxon>
        <taxon>Gunneridae</taxon>
        <taxon>Pentapetalae</taxon>
        <taxon>Caryophyllales</taxon>
        <taxon>Chenopodiaceae</taxon>
        <taxon>Chenopodioideae</taxon>
        <taxon>Atripliceae</taxon>
        <taxon>Chenopodium</taxon>
    </lineage>
</organism>
<keyword evidence="4" id="KW-0862">Zinc</keyword>
<keyword evidence="2" id="KW-0479">Metal-binding</keyword>
<keyword evidence="3 7" id="KW-0863">Zinc-finger</keyword>
<dbReference type="GO" id="GO:0008270">
    <property type="term" value="F:zinc ion binding"/>
    <property type="evidence" value="ECO:0007669"/>
    <property type="project" value="UniProtKB-KW"/>
</dbReference>
<dbReference type="GO" id="GO:0005634">
    <property type="term" value="C:nucleus"/>
    <property type="evidence" value="ECO:0007669"/>
    <property type="project" value="UniProtKB-SubCell"/>
</dbReference>
<dbReference type="OMA" id="HNLQSMV"/>
<dbReference type="InterPro" id="IPR012337">
    <property type="entry name" value="RNaseH-like_sf"/>
</dbReference>
<dbReference type="Gramene" id="AUR62040709-RA">
    <property type="protein sequence ID" value="AUR62040709-RA:cds"/>
    <property type="gene ID" value="AUR62040709"/>
</dbReference>
<dbReference type="KEGG" id="cqi:110722311"/>
<dbReference type="AlphaFoldDB" id="A0A803N536"/>
<feature type="domain" description="BED-type" evidence="9">
    <location>
        <begin position="13"/>
        <end position="71"/>
    </location>
</feature>
<dbReference type="PANTHER" id="PTHR32166">
    <property type="entry name" value="OSJNBA0013A04.12 PROTEIN"/>
    <property type="match status" value="1"/>
</dbReference>
<evidence type="ECO:0000256" key="3">
    <source>
        <dbReference type="ARBA" id="ARBA00022771"/>
    </source>
</evidence>
<dbReference type="OrthoDB" id="645489at2759"/>
<dbReference type="PANTHER" id="PTHR32166:SF88">
    <property type="entry name" value="HAT TRANSPOSON SUPERFAMILY"/>
    <property type="match status" value="1"/>
</dbReference>
<dbReference type="InterPro" id="IPR003656">
    <property type="entry name" value="Znf_BED"/>
</dbReference>
<evidence type="ECO:0000256" key="5">
    <source>
        <dbReference type="ARBA" id="ARBA00023125"/>
    </source>
</evidence>
<dbReference type="SUPFAM" id="SSF53098">
    <property type="entry name" value="Ribonuclease H-like"/>
    <property type="match status" value="1"/>
</dbReference>
<evidence type="ECO:0000256" key="6">
    <source>
        <dbReference type="ARBA" id="ARBA00023242"/>
    </source>
</evidence>